<protein>
    <recommendedName>
        <fullName evidence="1">DinB-like domain-containing protein</fullName>
    </recommendedName>
</protein>
<organism evidence="2 3">
    <name type="scientific">Candidatus Liptonbacteria bacterium RIFCSPLOWO2_01_FULL_56_20</name>
    <dbReference type="NCBI Taxonomy" id="1798652"/>
    <lineage>
        <taxon>Bacteria</taxon>
        <taxon>Candidatus Liptoniibacteriota</taxon>
    </lineage>
</organism>
<sequence length="149" mass="17920">MENIISGSDFIAYLKTLNPEDWDEKATEKWTVKDVVAHMVGWEKEDAQIIGSIWKSKKAPWFYETNDYDDFNKKSVEHYKDYTPSQLIGEWEKWRRAVEKEISRIGEDKMKARPDLFGWLFKKRDDDHYNHHYRQIRKTVSSKNGSTRR</sequence>
<reference evidence="2 3" key="1">
    <citation type="journal article" date="2016" name="Nat. Commun.">
        <title>Thousands of microbial genomes shed light on interconnected biogeochemical processes in an aquifer system.</title>
        <authorList>
            <person name="Anantharaman K."/>
            <person name="Brown C.T."/>
            <person name="Hug L.A."/>
            <person name="Sharon I."/>
            <person name="Castelle C.J."/>
            <person name="Probst A.J."/>
            <person name="Thomas B.C."/>
            <person name="Singh A."/>
            <person name="Wilkins M.J."/>
            <person name="Karaoz U."/>
            <person name="Brodie E.L."/>
            <person name="Williams K.H."/>
            <person name="Hubbard S.S."/>
            <person name="Banfield J.F."/>
        </authorList>
    </citation>
    <scope>NUCLEOTIDE SEQUENCE [LARGE SCALE GENOMIC DNA]</scope>
</reference>
<evidence type="ECO:0000313" key="2">
    <source>
        <dbReference type="EMBL" id="OGZ01856.1"/>
    </source>
</evidence>
<gene>
    <name evidence="2" type="ORF">A3A43_03335</name>
</gene>
<evidence type="ECO:0000313" key="3">
    <source>
        <dbReference type="Proteomes" id="UP000178495"/>
    </source>
</evidence>
<name>A0A1G2CKC6_9BACT</name>
<dbReference type="Pfam" id="PF12867">
    <property type="entry name" value="DinB_2"/>
    <property type="match status" value="1"/>
</dbReference>
<dbReference type="STRING" id="1798652.A3A43_03335"/>
<accession>A0A1G2CKC6</accession>
<proteinExistence type="predicted"/>
<comment type="caution">
    <text evidence="2">The sequence shown here is derived from an EMBL/GenBank/DDBJ whole genome shotgun (WGS) entry which is preliminary data.</text>
</comment>
<evidence type="ECO:0000259" key="1">
    <source>
        <dbReference type="Pfam" id="PF12867"/>
    </source>
</evidence>
<feature type="domain" description="DinB-like" evidence="1">
    <location>
        <begin position="9"/>
        <end position="115"/>
    </location>
</feature>
<dbReference type="InterPro" id="IPR024775">
    <property type="entry name" value="DinB-like"/>
</dbReference>
<dbReference type="EMBL" id="MHLC01000002">
    <property type="protein sequence ID" value="OGZ01856.1"/>
    <property type="molecule type" value="Genomic_DNA"/>
</dbReference>
<dbReference type="Gene3D" id="1.20.120.450">
    <property type="entry name" value="dinb family like domain"/>
    <property type="match status" value="1"/>
</dbReference>
<dbReference type="AlphaFoldDB" id="A0A1G2CKC6"/>
<dbReference type="SUPFAM" id="SSF109854">
    <property type="entry name" value="DinB/YfiT-like putative metalloenzymes"/>
    <property type="match status" value="1"/>
</dbReference>
<dbReference type="InterPro" id="IPR034660">
    <property type="entry name" value="DinB/YfiT-like"/>
</dbReference>
<dbReference type="Proteomes" id="UP000178495">
    <property type="component" value="Unassembled WGS sequence"/>
</dbReference>